<dbReference type="Proteomes" id="UP000433483">
    <property type="component" value="Unassembled WGS sequence"/>
</dbReference>
<dbReference type="EMBL" id="QXGA01006648">
    <property type="protein sequence ID" value="KAE9062415.1"/>
    <property type="molecule type" value="Genomic_DNA"/>
</dbReference>
<dbReference type="Proteomes" id="UP000441208">
    <property type="component" value="Unassembled WGS sequence"/>
</dbReference>
<evidence type="ECO:0000313" key="12">
    <source>
        <dbReference type="Proteomes" id="UP000429523"/>
    </source>
</evidence>
<name>A0A6A3VHT4_9STRA</name>
<feature type="chain" id="PRO_5036166348" description="Secreted protein" evidence="1">
    <location>
        <begin position="27"/>
        <end position="92"/>
    </location>
</feature>
<dbReference type="EMBL" id="QXFW01006562">
    <property type="protein sequence ID" value="KAE8958954.1"/>
    <property type="molecule type" value="Genomic_DNA"/>
</dbReference>
<dbReference type="Proteomes" id="UP000488956">
    <property type="component" value="Unassembled WGS sequence"/>
</dbReference>
<evidence type="ECO:0000256" key="1">
    <source>
        <dbReference type="SAM" id="SignalP"/>
    </source>
</evidence>
<dbReference type="EMBL" id="QXGF01005972">
    <property type="protein sequence ID" value="KAE8918231.1"/>
    <property type="molecule type" value="Genomic_DNA"/>
</dbReference>
<sequence length="92" mass="10031">MVGFSGPTRTKARLILCLFETVGILCSSVEVSTGTKSFGAGCRSREFKRETDETIQNMRLTLPSPHDFPIRAIFTPGGAASILKIRQKTKVA</sequence>
<evidence type="ECO:0000313" key="3">
    <source>
        <dbReference type="EMBL" id="KAE8958954.1"/>
    </source>
</evidence>
<dbReference type="Proteomes" id="UP000486351">
    <property type="component" value="Unassembled WGS sequence"/>
</dbReference>
<evidence type="ECO:0000313" key="18">
    <source>
        <dbReference type="Proteomes" id="UP000460718"/>
    </source>
</evidence>
<dbReference type="EMBL" id="QXFZ01006080">
    <property type="protein sequence ID" value="KAE9059430.1"/>
    <property type="molecule type" value="Genomic_DNA"/>
</dbReference>
<dbReference type="EMBL" id="QXGB01006256">
    <property type="protein sequence ID" value="KAE9161181.1"/>
    <property type="molecule type" value="Genomic_DNA"/>
</dbReference>
<evidence type="ECO:0000313" key="21">
    <source>
        <dbReference type="Proteomes" id="UP000488956"/>
    </source>
</evidence>
<dbReference type="EMBL" id="QXGE01006656">
    <property type="protein sequence ID" value="KAE9264812.1"/>
    <property type="molecule type" value="Genomic_DNA"/>
</dbReference>
<accession>A0A6A3VHT4</accession>
<evidence type="ECO:0000313" key="11">
    <source>
        <dbReference type="EMBL" id="KAE9268648.1"/>
    </source>
</evidence>
<evidence type="ECO:0000313" key="2">
    <source>
        <dbReference type="EMBL" id="KAE8918231.1"/>
    </source>
</evidence>
<dbReference type="EMBL" id="QXGD01005820">
    <property type="protein sequence ID" value="KAE9164895.1"/>
    <property type="molecule type" value="Genomic_DNA"/>
</dbReference>
<evidence type="ECO:0000313" key="6">
    <source>
        <dbReference type="EMBL" id="KAE9062415.1"/>
    </source>
</evidence>
<evidence type="ECO:0000313" key="9">
    <source>
        <dbReference type="EMBL" id="KAE9164895.1"/>
    </source>
</evidence>
<keyword evidence="1" id="KW-0732">Signal</keyword>
<evidence type="ECO:0000313" key="14">
    <source>
        <dbReference type="Proteomes" id="UP000437068"/>
    </source>
</evidence>
<protein>
    <recommendedName>
        <fullName evidence="22">Secreted protein</fullName>
    </recommendedName>
</protein>
<dbReference type="Proteomes" id="UP000437068">
    <property type="component" value="Unassembled WGS sequence"/>
</dbReference>
<dbReference type="EMBL" id="QXGC01006744">
    <property type="protein sequence ID" value="KAE9161759.1"/>
    <property type="molecule type" value="Genomic_DNA"/>
</dbReference>
<evidence type="ECO:0000313" key="16">
    <source>
        <dbReference type="Proteomes" id="UP000440732"/>
    </source>
</evidence>
<dbReference type="Proteomes" id="UP000440732">
    <property type="component" value="Unassembled WGS sequence"/>
</dbReference>
<dbReference type="Proteomes" id="UP000460718">
    <property type="component" value="Unassembled WGS sequence"/>
</dbReference>
<feature type="signal peptide" evidence="1">
    <location>
        <begin position="1"/>
        <end position="26"/>
    </location>
</feature>
<comment type="caution">
    <text evidence="7">The sequence shown here is derived from an EMBL/GenBank/DDBJ whole genome shotgun (WGS) entry which is preliminary data.</text>
</comment>
<gene>
    <name evidence="10" type="ORF">PF001_g31140</name>
    <name evidence="9" type="ORF">PF002_g31493</name>
    <name evidence="8" type="ORF">PF004_g30721</name>
    <name evidence="7" type="ORF">PF005_g31346</name>
    <name evidence="6" type="ORF">PF006_g31171</name>
    <name evidence="5" type="ORF">PF007_g30958</name>
    <name evidence="11" type="ORF">PF008_g31071</name>
    <name evidence="2" type="ORF">PF009_g31453</name>
    <name evidence="4" type="ORF">PF010_g31125</name>
    <name evidence="3" type="ORF">PF011_g30583</name>
</gene>
<dbReference type="Proteomes" id="UP000476176">
    <property type="component" value="Unassembled WGS sequence"/>
</dbReference>
<evidence type="ECO:0000313" key="7">
    <source>
        <dbReference type="EMBL" id="KAE9161181.1"/>
    </source>
</evidence>
<evidence type="ECO:0000313" key="15">
    <source>
        <dbReference type="Proteomes" id="UP000440367"/>
    </source>
</evidence>
<evidence type="ECO:0000313" key="13">
    <source>
        <dbReference type="Proteomes" id="UP000433483"/>
    </source>
</evidence>
<dbReference type="EMBL" id="QXFY01006478">
    <property type="protein sequence ID" value="KAE9268648.1"/>
    <property type="molecule type" value="Genomic_DNA"/>
</dbReference>
<dbReference type="Proteomes" id="UP000440367">
    <property type="component" value="Unassembled WGS sequence"/>
</dbReference>
<organism evidence="7 13">
    <name type="scientific">Phytophthora fragariae</name>
    <dbReference type="NCBI Taxonomy" id="53985"/>
    <lineage>
        <taxon>Eukaryota</taxon>
        <taxon>Sar</taxon>
        <taxon>Stramenopiles</taxon>
        <taxon>Oomycota</taxon>
        <taxon>Peronosporomycetes</taxon>
        <taxon>Peronosporales</taxon>
        <taxon>Peronosporaceae</taxon>
        <taxon>Phytophthora</taxon>
    </lineage>
</organism>
<evidence type="ECO:0000313" key="10">
    <source>
        <dbReference type="EMBL" id="KAE9264812.1"/>
    </source>
</evidence>
<proteinExistence type="predicted"/>
<keyword evidence="13" id="KW-1185">Reference proteome</keyword>
<dbReference type="Proteomes" id="UP000429523">
    <property type="component" value="Unassembled WGS sequence"/>
</dbReference>
<dbReference type="AlphaFoldDB" id="A0A6A3VHT4"/>
<evidence type="ECO:0000313" key="20">
    <source>
        <dbReference type="Proteomes" id="UP000486351"/>
    </source>
</evidence>
<evidence type="ECO:0000313" key="17">
    <source>
        <dbReference type="Proteomes" id="UP000441208"/>
    </source>
</evidence>
<evidence type="ECO:0000313" key="5">
    <source>
        <dbReference type="EMBL" id="KAE9059430.1"/>
    </source>
</evidence>
<evidence type="ECO:0008006" key="22">
    <source>
        <dbReference type="Google" id="ProtNLM"/>
    </source>
</evidence>
<evidence type="ECO:0000313" key="4">
    <source>
        <dbReference type="EMBL" id="KAE9058108.1"/>
    </source>
</evidence>
<reference evidence="12 13" key="1">
    <citation type="submission" date="2018-08" db="EMBL/GenBank/DDBJ databases">
        <title>Genomic investigation of the strawberry pathogen Phytophthora fragariae indicates pathogenicity is determined by transcriptional variation in three key races.</title>
        <authorList>
            <person name="Adams T.M."/>
            <person name="Armitage A.D."/>
            <person name="Sobczyk M.K."/>
            <person name="Bates H.J."/>
            <person name="Dunwell J.M."/>
            <person name="Nellist C.F."/>
            <person name="Harrison R.J."/>
        </authorList>
    </citation>
    <scope>NUCLEOTIDE SEQUENCE [LARGE SCALE GENOMIC DNA]</scope>
    <source>
        <strain evidence="10 14">A4</strain>
        <strain evidence="9 15">BC-1</strain>
        <strain evidence="8 19">BC-23</strain>
        <strain evidence="7 13">NOV-27</strain>
        <strain evidence="6 16">NOV-5</strain>
        <strain evidence="5 17">NOV-71</strain>
        <strain evidence="11 20">NOV-77</strain>
        <strain evidence="2 12">NOV-9</strain>
        <strain evidence="4 21">ONT-3</strain>
        <strain evidence="3 18">SCRP245</strain>
    </source>
</reference>
<dbReference type="EMBL" id="QXFX01006673">
    <property type="protein sequence ID" value="KAE9058108.1"/>
    <property type="molecule type" value="Genomic_DNA"/>
</dbReference>
<evidence type="ECO:0000313" key="8">
    <source>
        <dbReference type="EMBL" id="KAE9161759.1"/>
    </source>
</evidence>
<evidence type="ECO:0000313" key="19">
    <source>
        <dbReference type="Proteomes" id="UP000476176"/>
    </source>
</evidence>